<reference evidence="5 6" key="2">
    <citation type="journal article" date="2017" name="Genome Biol.">
        <title>New reference genome sequences of hot pepper reveal the massive evolution of plant disease-resistance genes by retroduplication.</title>
        <authorList>
            <person name="Kim S."/>
            <person name="Park J."/>
            <person name="Yeom S.I."/>
            <person name="Kim Y.M."/>
            <person name="Seo E."/>
            <person name="Kim K.T."/>
            <person name="Kim M.S."/>
            <person name="Lee J.M."/>
            <person name="Cheong K."/>
            <person name="Shin H.S."/>
            <person name="Kim S.B."/>
            <person name="Han K."/>
            <person name="Lee J."/>
            <person name="Park M."/>
            <person name="Lee H.A."/>
            <person name="Lee H.Y."/>
            <person name="Lee Y."/>
            <person name="Oh S."/>
            <person name="Lee J.H."/>
            <person name="Choi E."/>
            <person name="Choi E."/>
            <person name="Lee S.E."/>
            <person name="Jeon J."/>
            <person name="Kim H."/>
            <person name="Choi G."/>
            <person name="Song H."/>
            <person name="Lee J."/>
            <person name="Lee S.C."/>
            <person name="Kwon J.K."/>
            <person name="Lee H.Y."/>
            <person name="Koo N."/>
            <person name="Hong Y."/>
            <person name="Kim R.W."/>
            <person name="Kang W.H."/>
            <person name="Huh J.H."/>
            <person name="Kang B.C."/>
            <person name="Yang T.J."/>
            <person name="Lee Y.H."/>
            <person name="Bennetzen J.L."/>
            <person name="Choi D."/>
        </authorList>
    </citation>
    <scope>NUCLEOTIDE SEQUENCE [LARGE SCALE GENOMIC DNA]</scope>
    <source>
        <strain evidence="6">cv. CM334</strain>
    </source>
</reference>
<dbReference type="GO" id="GO:0004843">
    <property type="term" value="F:cysteine-type deubiquitinase activity"/>
    <property type="evidence" value="ECO:0000318"/>
    <property type="project" value="GO_Central"/>
</dbReference>
<feature type="compositionally biased region" description="Basic and acidic residues" evidence="3">
    <location>
        <begin position="155"/>
        <end position="176"/>
    </location>
</feature>
<dbReference type="Gramene" id="PHT61978">
    <property type="protein sequence ID" value="PHT61978"/>
    <property type="gene ID" value="T459_34164"/>
</dbReference>
<keyword evidence="2" id="KW-0833">Ubl conjugation pathway</keyword>
<keyword evidence="2" id="KW-0788">Thiol protease</keyword>
<feature type="compositionally biased region" description="Basic and acidic residues" evidence="3">
    <location>
        <begin position="186"/>
        <end position="200"/>
    </location>
</feature>
<keyword evidence="2" id="KW-0645">Protease</keyword>
<dbReference type="EMBL" id="AYRZ02000104">
    <property type="protein sequence ID" value="PHT61978.1"/>
    <property type="molecule type" value="Genomic_DNA"/>
</dbReference>
<feature type="domain" description="USP" evidence="4">
    <location>
        <begin position="347"/>
        <end position="644"/>
    </location>
</feature>
<dbReference type="Proteomes" id="UP000222542">
    <property type="component" value="Unassembled WGS sequence"/>
</dbReference>
<dbReference type="EC" id="3.4.19.12" evidence="2"/>
<organism evidence="5 6">
    <name type="scientific">Capsicum annuum</name>
    <name type="common">Capsicum pepper</name>
    <dbReference type="NCBI Taxonomy" id="4072"/>
    <lineage>
        <taxon>Eukaryota</taxon>
        <taxon>Viridiplantae</taxon>
        <taxon>Streptophyta</taxon>
        <taxon>Embryophyta</taxon>
        <taxon>Tracheophyta</taxon>
        <taxon>Spermatophyta</taxon>
        <taxon>Magnoliopsida</taxon>
        <taxon>eudicotyledons</taxon>
        <taxon>Gunneridae</taxon>
        <taxon>Pentapetalae</taxon>
        <taxon>asterids</taxon>
        <taxon>lamiids</taxon>
        <taxon>Solanales</taxon>
        <taxon>Solanaceae</taxon>
        <taxon>Solanoideae</taxon>
        <taxon>Capsiceae</taxon>
        <taxon>Capsicum</taxon>
    </lineage>
</organism>
<dbReference type="OMA" id="NTERSCY"/>
<dbReference type="GO" id="GO:0016579">
    <property type="term" value="P:protein deubiquitination"/>
    <property type="evidence" value="ECO:0007669"/>
    <property type="project" value="InterPro"/>
</dbReference>
<comment type="caution">
    <text evidence="5">The sequence shown here is derived from an EMBL/GenBank/DDBJ whole genome shotgun (WGS) entry which is preliminary data.</text>
</comment>
<dbReference type="AlphaFoldDB" id="A0A2G2XWT6"/>
<dbReference type="PROSITE" id="PS00972">
    <property type="entry name" value="USP_1"/>
    <property type="match status" value="1"/>
</dbReference>
<comment type="similarity">
    <text evidence="1 2">Belongs to the peptidase C19 family.</text>
</comment>
<sequence>MMDYMVTFKSYTDKVKNNVLDVLKKELEGVTVLTSNEASDVDGDWGSNSVGVCIGDDYSPSTFKDVVGTSSLEDLHKCVSILEEEVLDIAAYIKEERLKKREKEEGREKQKANKEEEEIGKREAEKEVEGKEKEGVEEENRVGEETVAAGEEKEEAEKEKKVEEALAAADAEKEGEQGENEAAAADVEKKEIKMKMERNKQQTKKKENKKKKQRKHTKKICSSSSDDYSDTMDLEWFADDGPIDAKPIASIQPKYDFEVKPTAESKYDFEVKPIRSLDPKCDLKVKPINSVRPKCDFEAEPIELVGPKCDFEAKPVKSLDLKWDFARENEENKILWTSNVLKTYKGAGLLNLGNTCFLNAVLQCFMHTVPLFNLLLHNAHVVPCDLIAGFYLICIFKELIGLSLVYEAYEGRSISPWILVKNLSYFTSGFYKYEQEDAHEFLLCFLNRLESRFSDIVQQVFCIHLVSKLRCCNCGHYSNIYEPLIDVSLEIKDVDILHSVLESFTRVEKLDDPEIKFSCERCKVQVSIEKQLMLYNVPFVAIFHLKRLQNDGSVVRKVEKHVSFPLELDLLLYTDNNQTNNEQIKYDLYAVIVHVGSTSSSGHYYCFICAEPNEWYKFDDSMISRVHEDLVLAEKAYVMFYAKRDTLRFLDFVALQMHNVGTIPKHSFSLPNNHASDVSESNAAAVDTSSSAPRPIFS</sequence>
<dbReference type="InterPro" id="IPR001394">
    <property type="entry name" value="Peptidase_C19_UCH"/>
</dbReference>
<name>A0A2G2XWT6_CAPAN</name>
<reference evidence="5 6" key="1">
    <citation type="journal article" date="2014" name="Nat. Genet.">
        <title>Genome sequence of the hot pepper provides insights into the evolution of pungency in Capsicum species.</title>
        <authorList>
            <person name="Kim S."/>
            <person name="Park M."/>
            <person name="Yeom S.I."/>
            <person name="Kim Y.M."/>
            <person name="Lee J.M."/>
            <person name="Lee H.A."/>
            <person name="Seo E."/>
            <person name="Choi J."/>
            <person name="Cheong K."/>
            <person name="Kim K.T."/>
            <person name="Jung K."/>
            <person name="Lee G.W."/>
            <person name="Oh S.K."/>
            <person name="Bae C."/>
            <person name="Kim S.B."/>
            <person name="Lee H.Y."/>
            <person name="Kim S.Y."/>
            <person name="Kim M.S."/>
            <person name="Kang B.C."/>
            <person name="Jo Y.D."/>
            <person name="Yang H.B."/>
            <person name="Jeong H.J."/>
            <person name="Kang W.H."/>
            <person name="Kwon J.K."/>
            <person name="Shin C."/>
            <person name="Lim J.Y."/>
            <person name="Park J.H."/>
            <person name="Huh J.H."/>
            <person name="Kim J.S."/>
            <person name="Kim B.D."/>
            <person name="Cohen O."/>
            <person name="Paran I."/>
            <person name="Suh M.C."/>
            <person name="Lee S.B."/>
            <person name="Kim Y.K."/>
            <person name="Shin Y."/>
            <person name="Noh S.J."/>
            <person name="Park J."/>
            <person name="Seo Y.S."/>
            <person name="Kwon S.Y."/>
            <person name="Kim H.A."/>
            <person name="Park J.M."/>
            <person name="Kim H.J."/>
            <person name="Choi S.B."/>
            <person name="Bosland P.W."/>
            <person name="Reeves G."/>
            <person name="Jo S.H."/>
            <person name="Lee B.W."/>
            <person name="Cho H.T."/>
            <person name="Choi H.S."/>
            <person name="Lee M.S."/>
            <person name="Yu Y."/>
            <person name="Do Choi Y."/>
            <person name="Park B.S."/>
            <person name="van Deynze A."/>
            <person name="Ashrafi H."/>
            <person name="Hill T."/>
            <person name="Kim W.T."/>
            <person name="Pai H.S."/>
            <person name="Ahn H.K."/>
            <person name="Yeam I."/>
            <person name="Giovannoni J.J."/>
            <person name="Rose J.K."/>
            <person name="Sorensen I."/>
            <person name="Lee S.J."/>
            <person name="Kim R.W."/>
            <person name="Choi I.Y."/>
            <person name="Choi B.S."/>
            <person name="Lim J.S."/>
            <person name="Lee Y.H."/>
            <person name="Choi D."/>
        </authorList>
    </citation>
    <scope>NUCLEOTIDE SEQUENCE [LARGE SCALE GENOMIC DNA]</scope>
    <source>
        <strain evidence="6">cv. CM334</strain>
    </source>
</reference>
<protein>
    <recommendedName>
        <fullName evidence="2">Ubiquitin carboxyl-terminal hydrolase</fullName>
        <ecNumber evidence="2">3.4.19.12</ecNumber>
    </recommendedName>
</protein>
<dbReference type="GO" id="GO:0005829">
    <property type="term" value="C:cytosol"/>
    <property type="evidence" value="ECO:0000318"/>
    <property type="project" value="GO_Central"/>
</dbReference>
<dbReference type="Pfam" id="PF00443">
    <property type="entry name" value="UCH"/>
    <property type="match status" value="1"/>
</dbReference>
<evidence type="ECO:0000256" key="3">
    <source>
        <dbReference type="SAM" id="MobiDB-lite"/>
    </source>
</evidence>
<evidence type="ECO:0000313" key="6">
    <source>
        <dbReference type="Proteomes" id="UP000222542"/>
    </source>
</evidence>
<dbReference type="PANTHER" id="PTHR24006">
    <property type="entry name" value="UBIQUITIN CARBOXYL-TERMINAL HYDROLASE"/>
    <property type="match status" value="1"/>
</dbReference>
<gene>
    <name evidence="5" type="ORF">T459_34164</name>
</gene>
<evidence type="ECO:0000256" key="2">
    <source>
        <dbReference type="RuleBase" id="RU366025"/>
    </source>
</evidence>
<accession>A0A2G2XWT6</accession>
<evidence type="ECO:0000256" key="1">
    <source>
        <dbReference type="ARBA" id="ARBA00009085"/>
    </source>
</evidence>
<dbReference type="PROSITE" id="PS00973">
    <property type="entry name" value="USP_2"/>
    <property type="match status" value="1"/>
</dbReference>
<dbReference type="PANTHER" id="PTHR24006:SF747">
    <property type="entry name" value="UBIQUITIN CARBOXYL-TERMINAL HYDROLASE 20"/>
    <property type="match status" value="1"/>
</dbReference>
<dbReference type="InterPro" id="IPR028889">
    <property type="entry name" value="USP"/>
</dbReference>
<dbReference type="InterPro" id="IPR018200">
    <property type="entry name" value="USP_CS"/>
</dbReference>
<feature type="compositionally biased region" description="Basic residues" evidence="3">
    <location>
        <begin position="201"/>
        <end position="219"/>
    </location>
</feature>
<dbReference type="STRING" id="4072.A0A2G2XWT6"/>
<proteinExistence type="inferred from homology"/>
<dbReference type="InterPro" id="IPR038765">
    <property type="entry name" value="Papain-like_cys_pep_sf"/>
</dbReference>
<comment type="catalytic activity">
    <reaction evidence="2">
        <text>Thiol-dependent hydrolysis of ester, thioester, amide, peptide and isopeptide bonds formed by the C-terminal Gly of ubiquitin (a 76-residue protein attached to proteins as an intracellular targeting signal).</text>
        <dbReference type="EC" id="3.4.19.12"/>
    </reaction>
</comment>
<dbReference type="GO" id="GO:0031647">
    <property type="term" value="P:regulation of protein stability"/>
    <property type="evidence" value="ECO:0000318"/>
    <property type="project" value="GO_Central"/>
</dbReference>
<dbReference type="SUPFAM" id="SSF54001">
    <property type="entry name" value="Cysteine proteinases"/>
    <property type="match status" value="1"/>
</dbReference>
<dbReference type="InterPro" id="IPR050164">
    <property type="entry name" value="Peptidase_C19"/>
</dbReference>
<evidence type="ECO:0000313" key="5">
    <source>
        <dbReference type="EMBL" id="PHT61978.1"/>
    </source>
</evidence>
<dbReference type="GO" id="GO:0005634">
    <property type="term" value="C:nucleus"/>
    <property type="evidence" value="ECO:0000318"/>
    <property type="project" value="GO_Central"/>
</dbReference>
<evidence type="ECO:0000259" key="4">
    <source>
        <dbReference type="PROSITE" id="PS50235"/>
    </source>
</evidence>
<dbReference type="PROSITE" id="PS50235">
    <property type="entry name" value="USP_3"/>
    <property type="match status" value="1"/>
</dbReference>
<comment type="function">
    <text evidence="2">Recognizes and hydrolyzes the peptide bond at the C-terminal Gly of ubiquitin. Involved in the processing of poly-ubiquitin precursors as well as that of ubiquitinated proteins.</text>
</comment>
<dbReference type="Gene3D" id="3.90.70.10">
    <property type="entry name" value="Cysteine proteinases"/>
    <property type="match status" value="1"/>
</dbReference>
<keyword evidence="2" id="KW-0378">Hydrolase</keyword>
<feature type="compositionally biased region" description="Basic and acidic residues" evidence="3">
    <location>
        <begin position="100"/>
        <end position="144"/>
    </location>
</feature>
<feature type="region of interest" description="Disordered" evidence="3">
    <location>
        <begin position="100"/>
        <end position="226"/>
    </location>
</feature>
<keyword evidence="6" id="KW-1185">Reference proteome</keyword>
<dbReference type="GO" id="GO:0006508">
    <property type="term" value="P:proteolysis"/>
    <property type="evidence" value="ECO:0007669"/>
    <property type="project" value="UniProtKB-KW"/>
</dbReference>